<organism evidence="1 2">
    <name type="scientific">Laccaria amethystina LaAM-08-1</name>
    <dbReference type="NCBI Taxonomy" id="1095629"/>
    <lineage>
        <taxon>Eukaryota</taxon>
        <taxon>Fungi</taxon>
        <taxon>Dikarya</taxon>
        <taxon>Basidiomycota</taxon>
        <taxon>Agaricomycotina</taxon>
        <taxon>Agaricomycetes</taxon>
        <taxon>Agaricomycetidae</taxon>
        <taxon>Agaricales</taxon>
        <taxon>Agaricineae</taxon>
        <taxon>Hydnangiaceae</taxon>
        <taxon>Laccaria</taxon>
    </lineage>
</organism>
<evidence type="ECO:0000313" key="1">
    <source>
        <dbReference type="EMBL" id="KIK07057.1"/>
    </source>
</evidence>
<sequence>MVKKKGNSLGLQATASFGAPNVRRRQEGASTSVVISVKLQKETILTAAGAHIHAVQNDRNWTEGVTVVGR</sequence>
<accession>A0A0C9YA14</accession>
<evidence type="ECO:0000313" key="2">
    <source>
        <dbReference type="Proteomes" id="UP000054477"/>
    </source>
</evidence>
<keyword evidence="2" id="KW-1185">Reference proteome</keyword>
<name>A0A0C9YA14_9AGAR</name>
<gene>
    <name evidence="1" type="ORF">K443DRAFT_673632</name>
</gene>
<dbReference type="Proteomes" id="UP000054477">
    <property type="component" value="Unassembled WGS sequence"/>
</dbReference>
<protein>
    <submittedName>
        <fullName evidence="1">Uncharacterized protein</fullName>
    </submittedName>
</protein>
<reference evidence="2" key="2">
    <citation type="submission" date="2015-01" db="EMBL/GenBank/DDBJ databases">
        <title>Evolutionary Origins and Diversification of the Mycorrhizal Mutualists.</title>
        <authorList>
            <consortium name="DOE Joint Genome Institute"/>
            <consortium name="Mycorrhizal Genomics Consortium"/>
            <person name="Kohler A."/>
            <person name="Kuo A."/>
            <person name="Nagy L.G."/>
            <person name="Floudas D."/>
            <person name="Copeland A."/>
            <person name="Barry K.W."/>
            <person name="Cichocki N."/>
            <person name="Veneault-Fourrey C."/>
            <person name="LaButti K."/>
            <person name="Lindquist E.A."/>
            <person name="Lipzen A."/>
            <person name="Lundell T."/>
            <person name="Morin E."/>
            <person name="Murat C."/>
            <person name="Riley R."/>
            <person name="Ohm R."/>
            <person name="Sun H."/>
            <person name="Tunlid A."/>
            <person name="Henrissat B."/>
            <person name="Grigoriev I.V."/>
            <person name="Hibbett D.S."/>
            <person name="Martin F."/>
        </authorList>
    </citation>
    <scope>NUCLEOTIDE SEQUENCE [LARGE SCALE GENOMIC DNA]</scope>
    <source>
        <strain evidence="2">LaAM-08-1</strain>
    </source>
</reference>
<dbReference type="HOGENOM" id="CLU_2758136_0_0_1"/>
<dbReference type="AlphaFoldDB" id="A0A0C9YA14"/>
<reference evidence="1 2" key="1">
    <citation type="submission" date="2014-04" db="EMBL/GenBank/DDBJ databases">
        <authorList>
            <consortium name="DOE Joint Genome Institute"/>
            <person name="Kuo A."/>
            <person name="Kohler A."/>
            <person name="Nagy L.G."/>
            <person name="Floudas D."/>
            <person name="Copeland A."/>
            <person name="Barry K.W."/>
            <person name="Cichocki N."/>
            <person name="Veneault-Fourrey C."/>
            <person name="LaButti K."/>
            <person name="Lindquist E.A."/>
            <person name="Lipzen A."/>
            <person name="Lundell T."/>
            <person name="Morin E."/>
            <person name="Murat C."/>
            <person name="Sun H."/>
            <person name="Tunlid A."/>
            <person name="Henrissat B."/>
            <person name="Grigoriev I.V."/>
            <person name="Hibbett D.S."/>
            <person name="Martin F."/>
            <person name="Nordberg H.P."/>
            <person name="Cantor M.N."/>
            <person name="Hua S.X."/>
        </authorList>
    </citation>
    <scope>NUCLEOTIDE SEQUENCE [LARGE SCALE GENOMIC DNA]</scope>
    <source>
        <strain evidence="1 2">LaAM-08-1</strain>
    </source>
</reference>
<dbReference type="EMBL" id="KN838549">
    <property type="protein sequence ID" value="KIK07057.1"/>
    <property type="molecule type" value="Genomic_DNA"/>
</dbReference>
<proteinExistence type="predicted"/>